<evidence type="ECO:0000256" key="4">
    <source>
        <dbReference type="ARBA" id="ARBA00022771"/>
    </source>
</evidence>
<comment type="caution">
    <text evidence="8">The sequence shown here is derived from an EMBL/GenBank/DDBJ whole genome shotgun (WGS) entry which is preliminary data.</text>
</comment>
<accession>A0AAW2UW99</accession>
<dbReference type="SMART" id="SM00744">
    <property type="entry name" value="RINGv"/>
    <property type="match status" value="1"/>
</dbReference>
<dbReference type="PANTHER" id="PTHR15710">
    <property type="entry name" value="E3 UBIQUITIN-PROTEIN LIGASE PRAJA"/>
    <property type="match status" value="1"/>
</dbReference>
<protein>
    <recommendedName>
        <fullName evidence="2">RING-type E3 ubiquitin transferase</fullName>
        <ecNumber evidence="2">2.3.2.27</ecNumber>
    </recommendedName>
</protein>
<sequence length="288" mass="33202">MHARMAPPAWLPPLNSHQNYCIDVSIQEDNIPESHGVFVRLDVYVDFYWEDDEDKEFVFEFPGLAIVYSIPVDVNDPQELQASLWELILDEDLIPFPLHDCFWTQQQLHGIPTIPDWIERSEEAELVRRISDFLRLVHKKPENDGKMVVANLEIRKTVMVPAEELASWVSWFDEQKRIDPEFDSTYSNAISGPRDRSEVYQEAELLMARRPAKIELLQIVIVKGGEDGEDGGASVSEEESCSICLEGFDNSDGARLPCSHMFHESCILRWLQENHVCPLCRYELPVDE</sequence>
<dbReference type="GO" id="GO:0005737">
    <property type="term" value="C:cytoplasm"/>
    <property type="evidence" value="ECO:0007669"/>
    <property type="project" value="TreeGrafter"/>
</dbReference>
<reference evidence="8" key="2">
    <citation type="journal article" date="2024" name="Plant">
        <title>Genomic evolution and insights into agronomic trait innovations of Sesamum species.</title>
        <authorList>
            <person name="Miao H."/>
            <person name="Wang L."/>
            <person name="Qu L."/>
            <person name="Liu H."/>
            <person name="Sun Y."/>
            <person name="Le M."/>
            <person name="Wang Q."/>
            <person name="Wei S."/>
            <person name="Zheng Y."/>
            <person name="Lin W."/>
            <person name="Duan Y."/>
            <person name="Cao H."/>
            <person name="Xiong S."/>
            <person name="Wang X."/>
            <person name="Wei L."/>
            <person name="Li C."/>
            <person name="Ma Q."/>
            <person name="Ju M."/>
            <person name="Zhao R."/>
            <person name="Li G."/>
            <person name="Mu C."/>
            <person name="Tian Q."/>
            <person name="Mei H."/>
            <person name="Zhang T."/>
            <person name="Gao T."/>
            <person name="Zhang H."/>
        </authorList>
    </citation>
    <scope>NUCLEOTIDE SEQUENCE</scope>
    <source>
        <strain evidence="8">KEN1</strain>
    </source>
</reference>
<dbReference type="Gene3D" id="3.30.40.10">
    <property type="entry name" value="Zinc/RING finger domain, C3HC4 (zinc finger)"/>
    <property type="match status" value="1"/>
</dbReference>
<dbReference type="InterPro" id="IPR013083">
    <property type="entry name" value="Znf_RING/FYVE/PHD"/>
</dbReference>
<evidence type="ECO:0000256" key="6">
    <source>
        <dbReference type="PROSITE-ProRule" id="PRU00175"/>
    </source>
</evidence>
<dbReference type="InterPro" id="IPR001841">
    <property type="entry name" value="Znf_RING"/>
</dbReference>
<evidence type="ECO:0000256" key="3">
    <source>
        <dbReference type="ARBA" id="ARBA00022723"/>
    </source>
</evidence>
<evidence type="ECO:0000256" key="1">
    <source>
        <dbReference type="ARBA" id="ARBA00000900"/>
    </source>
</evidence>
<keyword evidence="3" id="KW-0479">Metal-binding</keyword>
<dbReference type="GO" id="GO:0016567">
    <property type="term" value="P:protein ubiquitination"/>
    <property type="evidence" value="ECO:0007669"/>
    <property type="project" value="TreeGrafter"/>
</dbReference>
<dbReference type="GO" id="GO:0008270">
    <property type="term" value="F:zinc ion binding"/>
    <property type="evidence" value="ECO:0007669"/>
    <property type="project" value="UniProtKB-KW"/>
</dbReference>
<feature type="domain" description="RING-type" evidence="7">
    <location>
        <begin position="241"/>
        <end position="281"/>
    </location>
</feature>
<evidence type="ECO:0000313" key="8">
    <source>
        <dbReference type="EMBL" id="KAL0421459.1"/>
    </source>
</evidence>
<keyword evidence="4 6" id="KW-0863">Zinc-finger</keyword>
<proteinExistence type="predicted"/>
<dbReference type="EMBL" id="JACGWN010000011">
    <property type="protein sequence ID" value="KAL0421459.1"/>
    <property type="molecule type" value="Genomic_DNA"/>
</dbReference>
<dbReference type="InterPro" id="IPR011016">
    <property type="entry name" value="Znf_RING-CH"/>
</dbReference>
<dbReference type="SMART" id="SM00184">
    <property type="entry name" value="RING"/>
    <property type="match status" value="1"/>
</dbReference>
<dbReference type="EC" id="2.3.2.27" evidence="2"/>
<dbReference type="PANTHER" id="PTHR15710:SF243">
    <property type="entry name" value="E3 UBIQUITIN-PROTEIN LIGASE PRAJA-2 ISOFORM X1"/>
    <property type="match status" value="1"/>
</dbReference>
<name>A0AAW2UW99_9LAMI</name>
<evidence type="ECO:0000256" key="5">
    <source>
        <dbReference type="ARBA" id="ARBA00022833"/>
    </source>
</evidence>
<reference evidence="8" key="1">
    <citation type="submission" date="2020-06" db="EMBL/GenBank/DDBJ databases">
        <authorList>
            <person name="Li T."/>
            <person name="Hu X."/>
            <person name="Zhang T."/>
            <person name="Song X."/>
            <person name="Zhang H."/>
            <person name="Dai N."/>
            <person name="Sheng W."/>
            <person name="Hou X."/>
            <person name="Wei L."/>
        </authorList>
    </citation>
    <scope>NUCLEOTIDE SEQUENCE</scope>
    <source>
        <strain evidence="8">KEN1</strain>
        <tissue evidence="8">Leaf</tissue>
    </source>
</reference>
<evidence type="ECO:0000259" key="7">
    <source>
        <dbReference type="PROSITE" id="PS50089"/>
    </source>
</evidence>
<dbReference type="PROSITE" id="PS50089">
    <property type="entry name" value="ZF_RING_2"/>
    <property type="match status" value="1"/>
</dbReference>
<dbReference type="AlphaFoldDB" id="A0AAW2UW99"/>
<evidence type="ECO:0000256" key="2">
    <source>
        <dbReference type="ARBA" id="ARBA00012483"/>
    </source>
</evidence>
<dbReference type="GO" id="GO:0061630">
    <property type="term" value="F:ubiquitin protein ligase activity"/>
    <property type="evidence" value="ECO:0007669"/>
    <property type="project" value="UniProtKB-EC"/>
</dbReference>
<gene>
    <name evidence="8" type="ORF">Slati_3168800</name>
</gene>
<organism evidence="8">
    <name type="scientific">Sesamum latifolium</name>
    <dbReference type="NCBI Taxonomy" id="2727402"/>
    <lineage>
        <taxon>Eukaryota</taxon>
        <taxon>Viridiplantae</taxon>
        <taxon>Streptophyta</taxon>
        <taxon>Embryophyta</taxon>
        <taxon>Tracheophyta</taxon>
        <taxon>Spermatophyta</taxon>
        <taxon>Magnoliopsida</taxon>
        <taxon>eudicotyledons</taxon>
        <taxon>Gunneridae</taxon>
        <taxon>Pentapetalae</taxon>
        <taxon>asterids</taxon>
        <taxon>lamiids</taxon>
        <taxon>Lamiales</taxon>
        <taxon>Pedaliaceae</taxon>
        <taxon>Sesamum</taxon>
    </lineage>
</organism>
<dbReference type="Pfam" id="PF13639">
    <property type="entry name" value="zf-RING_2"/>
    <property type="match status" value="1"/>
</dbReference>
<comment type="catalytic activity">
    <reaction evidence="1">
        <text>S-ubiquitinyl-[E2 ubiquitin-conjugating enzyme]-L-cysteine + [acceptor protein]-L-lysine = [E2 ubiquitin-conjugating enzyme]-L-cysteine + N(6)-ubiquitinyl-[acceptor protein]-L-lysine.</text>
        <dbReference type="EC" id="2.3.2.27"/>
    </reaction>
</comment>
<dbReference type="SUPFAM" id="SSF57850">
    <property type="entry name" value="RING/U-box"/>
    <property type="match status" value="1"/>
</dbReference>
<keyword evidence="5" id="KW-0862">Zinc</keyword>